<dbReference type="Gene3D" id="2.40.440.10">
    <property type="entry name" value="L,D-transpeptidase catalytic domain-like"/>
    <property type="match status" value="1"/>
</dbReference>
<evidence type="ECO:0000256" key="1">
    <source>
        <dbReference type="ARBA" id="ARBA00004752"/>
    </source>
</evidence>
<evidence type="ECO:0000256" key="4">
    <source>
        <dbReference type="ARBA" id="ARBA00022679"/>
    </source>
</evidence>
<dbReference type="InterPro" id="IPR038063">
    <property type="entry name" value="Transpep_catalytic_dom"/>
</dbReference>
<evidence type="ECO:0000256" key="7">
    <source>
        <dbReference type="ARBA" id="ARBA00022984"/>
    </source>
</evidence>
<comment type="similarity">
    <text evidence="2">Belongs to the YkuD family.</text>
</comment>
<dbReference type="PROSITE" id="PS52029">
    <property type="entry name" value="LD_TPASE"/>
    <property type="match status" value="1"/>
</dbReference>
<reference evidence="11 12" key="1">
    <citation type="submission" date="2023-03" db="EMBL/GenBank/DDBJ databases">
        <title>Complete genome sequence of Tepidibacter sp. SWIR-1, isolated from a deep-sea hydrothermal vent.</title>
        <authorList>
            <person name="Li X."/>
        </authorList>
    </citation>
    <scope>NUCLEOTIDE SEQUENCE [LARGE SCALE GENOMIC DNA]</scope>
    <source>
        <strain evidence="11 12">SWIR-1</strain>
    </source>
</reference>
<evidence type="ECO:0000256" key="9">
    <source>
        <dbReference type="PROSITE-ProRule" id="PRU01373"/>
    </source>
</evidence>
<dbReference type="SUPFAM" id="SSF141523">
    <property type="entry name" value="L,D-transpeptidase catalytic domain-like"/>
    <property type="match status" value="1"/>
</dbReference>
<dbReference type="CDD" id="cd16913">
    <property type="entry name" value="YkuD_like"/>
    <property type="match status" value="1"/>
</dbReference>
<evidence type="ECO:0000256" key="3">
    <source>
        <dbReference type="ARBA" id="ARBA00022676"/>
    </source>
</evidence>
<dbReference type="InterPro" id="IPR050979">
    <property type="entry name" value="LD-transpeptidase"/>
</dbReference>
<dbReference type="PANTHER" id="PTHR30582">
    <property type="entry name" value="L,D-TRANSPEPTIDASE"/>
    <property type="match status" value="1"/>
</dbReference>
<comment type="pathway">
    <text evidence="1 9">Cell wall biogenesis; peptidoglycan biosynthesis.</text>
</comment>
<evidence type="ECO:0000259" key="10">
    <source>
        <dbReference type="PROSITE" id="PS52029"/>
    </source>
</evidence>
<evidence type="ECO:0000256" key="6">
    <source>
        <dbReference type="ARBA" id="ARBA00022960"/>
    </source>
</evidence>
<keyword evidence="4" id="KW-0808">Transferase</keyword>
<feature type="domain" description="L,D-TPase catalytic" evidence="10">
    <location>
        <begin position="9"/>
        <end position="116"/>
    </location>
</feature>
<feature type="active site" description="Proton donor/acceptor" evidence="9">
    <location>
        <position position="76"/>
    </location>
</feature>
<evidence type="ECO:0000313" key="11">
    <source>
        <dbReference type="EMBL" id="WFD09637.1"/>
    </source>
</evidence>
<dbReference type="PANTHER" id="PTHR30582:SF24">
    <property type="entry name" value="L,D-TRANSPEPTIDASE ERFK_SRFK-RELATED"/>
    <property type="match status" value="1"/>
</dbReference>
<dbReference type="RefSeq" id="WP_277731568.1">
    <property type="nucleotide sequence ID" value="NZ_CP120733.1"/>
</dbReference>
<accession>A0ABY8E9Q5</accession>
<evidence type="ECO:0000256" key="8">
    <source>
        <dbReference type="ARBA" id="ARBA00023316"/>
    </source>
</evidence>
<keyword evidence="3" id="KW-0328">Glycosyltransferase</keyword>
<keyword evidence="8 9" id="KW-0961">Cell wall biogenesis/degradation</keyword>
<evidence type="ECO:0000256" key="5">
    <source>
        <dbReference type="ARBA" id="ARBA00022801"/>
    </source>
</evidence>
<keyword evidence="5" id="KW-0378">Hydrolase</keyword>
<dbReference type="InterPro" id="IPR005490">
    <property type="entry name" value="LD_TPept_cat_dom"/>
</dbReference>
<dbReference type="Proteomes" id="UP001222800">
    <property type="component" value="Chromosome"/>
</dbReference>
<keyword evidence="12" id="KW-1185">Reference proteome</keyword>
<keyword evidence="6 9" id="KW-0133">Cell shape</keyword>
<protein>
    <submittedName>
        <fullName evidence="11">L,D-transpeptidase</fullName>
    </submittedName>
</protein>
<feature type="active site" description="Nucleophile" evidence="9">
    <location>
        <position position="92"/>
    </location>
</feature>
<proteinExistence type="inferred from homology"/>
<evidence type="ECO:0000313" key="12">
    <source>
        <dbReference type="Proteomes" id="UP001222800"/>
    </source>
</evidence>
<dbReference type="Pfam" id="PF03734">
    <property type="entry name" value="YkuD"/>
    <property type="match status" value="1"/>
</dbReference>
<dbReference type="EMBL" id="CP120733">
    <property type="protein sequence ID" value="WFD09637.1"/>
    <property type="molecule type" value="Genomic_DNA"/>
</dbReference>
<keyword evidence="7 9" id="KW-0573">Peptidoglycan synthesis</keyword>
<gene>
    <name evidence="11" type="ORF">P4S50_14765</name>
</gene>
<organism evidence="11 12">
    <name type="scientific">Tepidibacter hydrothermalis</name>
    <dbReference type="NCBI Taxonomy" id="3036126"/>
    <lineage>
        <taxon>Bacteria</taxon>
        <taxon>Bacillati</taxon>
        <taxon>Bacillota</taxon>
        <taxon>Clostridia</taxon>
        <taxon>Peptostreptococcales</taxon>
        <taxon>Peptostreptococcaceae</taxon>
        <taxon>Tepidibacter</taxon>
    </lineage>
</organism>
<evidence type="ECO:0000256" key="2">
    <source>
        <dbReference type="ARBA" id="ARBA00005992"/>
    </source>
</evidence>
<sequence>MYFNRVSNYKIVINTNNRTLTLFKDNKWFKSYPIAIGKPSTPTPKGIFTIINKAYKPGGSFGERWLGLSKPHYGIHGTNNPSSIGKAISNGCIRMYNKDIIELYNTVPIRTVVTII</sequence>
<name>A0ABY8E9Q5_9FIRM</name>